<proteinExistence type="predicted"/>
<feature type="non-terminal residue" evidence="2">
    <location>
        <position position="1"/>
    </location>
</feature>
<name>A0A820NPQ3_9BILA</name>
<evidence type="ECO:0000256" key="1">
    <source>
        <dbReference type="SAM" id="Coils"/>
    </source>
</evidence>
<sequence length="72" mass="8786">RDTITNQYERCETDYQNLKCHREDENRQYNQEFEKLNNELTALKIIEITLLKNIDELKENVLIVSNERDDIR</sequence>
<evidence type="ECO:0000313" key="3">
    <source>
        <dbReference type="Proteomes" id="UP000663868"/>
    </source>
</evidence>
<evidence type="ECO:0000313" key="2">
    <source>
        <dbReference type="EMBL" id="CAF4395268.1"/>
    </source>
</evidence>
<reference evidence="2" key="1">
    <citation type="submission" date="2021-02" db="EMBL/GenBank/DDBJ databases">
        <authorList>
            <person name="Nowell W R."/>
        </authorList>
    </citation>
    <scope>NUCLEOTIDE SEQUENCE</scope>
</reference>
<feature type="non-terminal residue" evidence="2">
    <location>
        <position position="72"/>
    </location>
</feature>
<feature type="coiled-coil region" evidence="1">
    <location>
        <begin position="8"/>
        <end position="46"/>
    </location>
</feature>
<organism evidence="2 3">
    <name type="scientific">Adineta steineri</name>
    <dbReference type="NCBI Taxonomy" id="433720"/>
    <lineage>
        <taxon>Eukaryota</taxon>
        <taxon>Metazoa</taxon>
        <taxon>Spiralia</taxon>
        <taxon>Gnathifera</taxon>
        <taxon>Rotifera</taxon>
        <taxon>Eurotatoria</taxon>
        <taxon>Bdelloidea</taxon>
        <taxon>Adinetida</taxon>
        <taxon>Adinetidae</taxon>
        <taxon>Adineta</taxon>
    </lineage>
</organism>
<dbReference type="AlphaFoldDB" id="A0A820NPQ3"/>
<dbReference type="EMBL" id="CAJOBB010023746">
    <property type="protein sequence ID" value="CAF4395268.1"/>
    <property type="molecule type" value="Genomic_DNA"/>
</dbReference>
<protein>
    <submittedName>
        <fullName evidence="2">Uncharacterized protein</fullName>
    </submittedName>
</protein>
<accession>A0A820NPQ3</accession>
<dbReference type="Proteomes" id="UP000663868">
    <property type="component" value="Unassembled WGS sequence"/>
</dbReference>
<comment type="caution">
    <text evidence="2">The sequence shown here is derived from an EMBL/GenBank/DDBJ whole genome shotgun (WGS) entry which is preliminary data.</text>
</comment>
<gene>
    <name evidence="2" type="ORF">KXQ929_LOCUS50704</name>
</gene>
<keyword evidence="1" id="KW-0175">Coiled coil</keyword>